<keyword evidence="5" id="KW-1133">Transmembrane helix</keyword>
<evidence type="ECO:0000256" key="4">
    <source>
        <dbReference type="ARBA" id="ARBA00023284"/>
    </source>
</evidence>
<dbReference type="Proteomes" id="UP000283469">
    <property type="component" value="Unassembled WGS sequence"/>
</dbReference>
<dbReference type="InterPro" id="IPR001640">
    <property type="entry name" value="Lgt"/>
</dbReference>
<dbReference type="PANTHER" id="PTHR42852">
    <property type="entry name" value="THIOL:DISULFIDE INTERCHANGE PROTEIN DSBE"/>
    <property type="match status" value="1"/>
</dbReference>
<comment type="caution">
    <text evidence="7">The sequence shown here is derived from an EMBL/GenBank/DDBJ whole genome shotgun (WGS) entry which is preliminary data.</text>
</comment>
<evidence type="ECO:0000256" key="1">
    <source>
        <dbReference type="ARBA" id="ARBA00004196"/>
    </source>
</evidence>
<dbReference type="GO" id="GO:0008961">
    <property type="term" value="F:phosphatidylglycerol-prolipoprotein diacylglyceryl transferase activity"/>
    <property type="evidence" value="ECO:0007669"/>
    <property type="project" value="InterPro"/>
</dbReference>
<name>A0A418YLL5_9SPHN</name>
<dbReference type="GO" id="GO:0017004">
    <property type="term" value="P:cytochrome complex assembly"/>
    <property type="evidence" value="ECO:0007669"/>
    <property type="project" value="UniProtKB-KW"/>
</dbReference>
<feature type="transmembrane region" description="Helical" evidence="5">
    <location>
        <begin position="107"/>
        <end position="128"/>
    </location>
</feature>
<dbReference type="InterPro" id="IPR036249">
    <property type="entry name" value="Thioredoxin-like_sf"/>
</dbReference>
<dbReference type="Gene3D" id="3.40.30.10">
    <property type="entry name" value="Glutaredoxin"/>
    <property type="match status" value="1"/>
</dbReference>
<gene>
    <name evidence="7" type="ORF">D0Z70_22295</name>
</gene>
<evidence type="ECO:0000259" key="6">
    <source>
        <dbReference type="PROSITE" id="PS51352"/>
    </source>
</evidence>
<organism evidence="7 8">
    <name type="scientific">Sphingobium terrigena</name>
    <dbReference type="NCBI Taxonomy" id="2304063"/>
    <lineage>
        <taxon>Bacteria</taxon>
        <taxon>Pseudomonadati</taxon>
        <taxon>Pseudomonadota</taxon>
        <taxon>Alphaproteobacteria</taxon>
        <taxon>Sphingomonadales</taxon>
        <taxon>Sphingomonadaceae</taxon>
        <taxon>Sphingobium</taxon>
    </lineage>
</organism>
<feature type="domain" description="Thioredoxin" evidence="6">
    <location>
        <begin position="128"/>
        <end position="263"/>
    </location>
</feature>
<keyword evidence="8" id="KW-1185">Reference proteome</keyword>
<dbReference type="CDD" id="cd02966">
    <property type="entry name" value="TlpA_like_family"/>
    <property type="match status" value="1"/>
</dbReference>
<feature type="transmembrane region" description="Helical" evidence="5">
    <location>
        <begin position="44"/>
        <end position="65"/>
    </location>
</feature>
<dbReference type="AlphaFoldDB" id="A0A418YLL5"/>
<dbReference type="EMBL" id="QVRA01000037">
    <property type="protein sequence ID" value="RJG51993.1"/>
    <property type="molecule type" value="Genomic_DNA"/>
</dbReference>
<evidence type="ECO:0000256" key="5">
    <source>
        <dbReference type="SAM" id="Phobius"/>
    </source>
</evidence>
<dbReference type="GO" id="GO:0015036">
    <property type="term" value="F:disulfide oxidoreductase activity"/>
    <property type="evidence" value="ECO:0007669"/>
    <property type="project" value="UniProtKB-ARBA"/>
</dbReference>
<dbReference type="PANTHER" id="PTHR42852:SF6">
    <property type="entry name" value="THIOL:DISULFIDE INTERCHANGE PROTEIN DSBE"/>
    <property type="match status" value="1"/>
</dbReference>
<evidence type="ECO:0000313" key="8">
    <source>
        <dbReference type="Proteomes" id="UP000283469"/>
    </source>
</evidence>
<evidence type="ECO:0000256" key="3">
    <source>
        <dbReference type="ARBA" id="ARBA00023157"/>
    </source>
</evidence>
<dbReference type="GO" id="GO:0030313">
    <property type="term" value="C:cell envelope"/>
    <property type="evidence" value="ECO:0007669"/>
    <property type="project" value="UniProtKB-SubCell"/>
</dbReference>
<keyword evidence="4" id="KW-0676">Redox-active center</keyword>
<dbReference type="InterPro" id="IPR013766">
    <property type="entry name" value="Thioredoxin_domain"/>
</dbReference>
<evidence type="ECO:0000256" key="2">
    <source>
        <dbReference type="ARBA" id="ARBA00022748"/>
    </source>
</evidence>
<feature type="transmembrane region" description="Helical" evidence="5">
    <location>
        <begin position="77"/>
        <end position="100"/>
    </location>
</feature>
<feature type="transmembrane region" description="Helical" evidence="5">
    <location>
        <begin position="17"/>
        <end position="37"/>
    </location>
</feature>
<keyword evidence="3" id="KW-1015">Disulfide bond</keyword>
<protein>
    <submittedName>
        <fullName evidence="7">TlpA family protein disulfide reductase</fullName>
    </submittedName>
</protein>
<proteinExistence type="predicted"/>
<comment type="subcellular location">
    <subcellularLocation>
        <location evidence="1">Cell envelope</location>
    </subcellularLocation>
</comment>
<dbReference type="RefSeq" id="WP_119750173.1">
    <property type="nucleotide sequence ID" value="NZ_QVRA01000037.1"/>
</dbReference>
<dbReference type="PROSITE" id="PS00194">
    <property type="entry name" value="THIOREDOXIN_1"/>
    <property type="match status" value="1"/>
</dbReference>
<keyword evidence="5" id="KW-0472">Membrane</keyword>
<dbReference type="SUPFAM" id="SSF52833">
    <property type="entry name" value="Thioredoxin-like"/>
    <property type="match status" value="1"/>
</dbReference>
<dbReference type="Pfam" id="PF01790">
    <property type="entry name" value="LGT"/>
    <property type="match status" value="1"/>
</dbReference>
<reference evidence="7 8" key="1">
    <citation type="submission" date="2018-08" db="EMBL/GenBank/DDBJ databases">
        <title>Sphingobium sp. EO9.</title>
        <authorList>
            <person name="Park Y."/>
            <person name="Kim K.H."/>
            <person name="Jeon C.O."/>
        </authorList>
    </citation>
    <scope>NUCLEOTIDE SEQUENCE [LARGE SCALE GENOMIC DNA]</scope>
    <source>
        <strain evidence="7 8">EO9</strain>
    </source>
</reference>
<dbReference type="InterPro" id="IPR050553">
    <property type="entry name" value="Thioredoxin_ResA/DsbE_sf"/>
</dbReference>
<dbReference type="PROSITE" id="PS51352">
    <property type="entry name" value="THIOREDOXIN_2"/>
    <property type="match status" value="1"/>
</dbReference>
<dbReference type="GO" id="GO:0042158">
    <property type="term" value="P:lipoprotein biosynthetic process"/>
    <property type="evidence" value="ECO:0007669"/>
    <property type="project" value="InterPro"/>
</dbReference>
<dbReference type="GO" id="GO:0005886">
    <property type="term" value="C:plasma membrane"/>
    <property type="evidence" value="ECO:0007669"/>
    <property type="project" value="InterPro"/>
</dbReference>
<sequence length="265" mass="27586">MDGVIQIGPLAMATDRLIAVAAIWAFLAIAGVIAARLDSRAMRAGWLSLLAGLVAARIGFILANLDAFIAEPWGMLAIWQGGFSVWAGAAAALITILVMLGRRPAGLALIATVAGLFVLHLGAATLIAPDVRPMPRLMLTDLDGKPVELGIPGRPMVINLWATWCPPCRREMPMLIDVAQSSKVPVLLVNQGEDAAAIRAFLVKQGLANGAIVTDPGGVLGKAVASVALPTTLFVNKAGEIAGLHAGEISRAALTAGMRDLQRTQ</sequence>
<keyword evidence="5" id="KW-0812">Transmembrane</keyword>
<keyword evidence="2" id="KW-0201">Cytochrome c-type biogenesis</keyword>
<evidence type="ECO:0000313" key="7">
    <source>
        <dbReference type="EMBL" id="RJG51993.1"/>
    </source>
</evidence>
<dbReference type="OrthoDB" id="9799347at2"/>
<accession>A0A418YLL5</accession>
<dbReference type="Pfam" id="PF08534">
    <property type="entry name" value="Redoxin"/>
    <property type="match status" value="1"/>
</dbReference>
<dbReference type="InterPro" id="IPR013740">
    <property type="entry name" value="Redoxin"/>
</dbReference>
<dbReference type="InterPro" id="IPR017937">
    <property type="entry name" value="Thioredoxin_CS"/>
</dbReference>